<evidence type="ECO:0000256" key="2">
    <source>
        <dbReference type="ARBA" id="ARBA00023026"/>
    </source>
</evidence>
<dbReference type="SUPFAM" id="SSF54106">
    <property type="entry name" value="LysM domain"/>
    <property type="match status" value="1"/>
</dbReference>
<reference evidence="5" key="1">
    <citation type="journal article" date="2023" name="IMA Fungus">
        <title>Comparative genomic study of the Penicillium genus elucidates a diverse pangenome and 15 lateral gene transfer events.</title>
        <authorList>
            <person name="Petersen C."/>
            <person name="Sorensen T."/>
            <person name="Nielsen M.R."/>
            <person name="Sondergaard T.E."/>
            <person name="Sorensen J.L."/>
            <person name="Fitzpatrick D.A."/>
            <person name="Frisvad J.C."/>
            <person name="Nielsen K.L."/>
        </authorList>
    </citation>
    <scope>NUCLEOTIDE SEQUENCE</scope>
    <source>
        <strain evidence="5">IBT 12815</strain>
    </source>
</reference>
<evidence type="ECO:0000256" key="3">
    <source>
        <dbReference type="SAM" id="MobiDB-lite"/>
    </source>
</evidence>
<keyword evidence="6" id="KW-1185">Reference proteome</keyword>
<dbReference type="InterPro" id="IPR052210">
    <property type="entry name" value="LysM1-like"/>
</dbReference>
<feature type="compositionally biased region" description="Low complexity" evidence="3">
    <location>
        <begin position="67"/>
        <end position="91"/>
    </location>
</feature>
<feature type="domain" description="LysM" evidence="4">
    <location>
        <begin position="180"/>
        <end position="226"/>
    </location>
</feature>
<accession>A0AAD6DV08</accession>
<evidence type="ECO:0000313" key="6">
    <source>
        <dbReference type="Proteomes" id="UP001213799"/>
    </source>
</evidence>
<organism evidence="5 6">
    <name type="scientific">Penicillium hordei</name>
    <dbReference type="NCBI Taxonomy" id="40994"/>
    <lineage>
        <taxon>Eukaryota</taxon>
        <taxon>Fungi</taxon>
        <taxon>Dikarya</taxon>
        <taxon>Ascomycota</taxon>
        <taxon>Pezizomycotina</taxon>
        <taxon>Eurotiomycetes</taxon>
        <taxon>Eurotiomycetidae</taxon>
        <taxon>Eurotiales</taxon>
        <taxon>Aspergillaceae</taxon>
        <taxon>Penicillium</taxon>
    </lineage>
</organism>
<keyword evidence="1" id="KW-0147">Chitin-binding</keyword>
<protein>
    <recommendedName>
        <fullName evidence="4">LysM domain-containing protein</fullName>
    </recommendedName>
</protein>
<dbReference type="PANTHER" id="PTHR34997">
    <property type="entry name" value="AM15"/>
    <property type="match status" value="1"/>
</dbReference>
<comment type="caution">
    <text evidence="5">The sequence shown here is derived from an EMBL/GenBank/DDBJ whole genome shotgun (WGS) entry which is preliminary data.</text>
</comment>
<feature type="region of interest" description="Disordered" evidence="3">
    <location>
        <begin position="67"/>
        <end position="93"/>
    </location>
</feature>
<feature type="domain" description="LysM" evidence="4">
    <location>
        <begin position="14"/>
        <end position="58"/>
    </location>
</feature>
<dbReference type="CDD" id="cd00118">
    <property type="entry name" value="LysM"/>
    <property type="match status" value="1"/>
</dbReference>
<gene>
    <name evidence="5" type="ORF">N7537_010637</name>
</gene>
<dbReference type="GO" id="GO:0008061">
    <property type="term" value="F:chitin binding"/>
    <property type="evidence" value="ECO:0007669"/>
    <property type="project" value="UniProtKB-KW"/>
</dbReference>
<dbReference type="GeneID" id="81591933"/>
<dbReference type="RefSeq" id="XP_056750359.1">
    <property type="nucleotide sequence ID" value="XM_056901691.1"/>
</dbReference>
<dbReference type="InterPro" id="IPR018392">
    <property type="entry name" value="LysM"/>
</dbReference>
<sequence>MAAALTRCVVNCDFSTPVDAGATWSSFASSWGLSVNNLLQLNPGIACPNLDTSKAYCVIGTATDEPSSTTSTTTTTTTTTKISTTTESIPSNSPTIPGIATNCDGFHKVLSVDQCNTIAANEAQFKSWNSQMDANCLNLWLDYYACVHVPGTTTTPAPQPTAEPTGPTPQMPGIVSNFKTYHRIKNGDSCYTIGLAAKITLAQFRAWNTQVDATCSNLWLEYHVYIGV</sequence>
<name>A0AAD6DV08_9EURO</name>
<dbReference type="AlphaFoldDB" id="A0AAD6DV08"/>
<proteinExistence type="predicted"/>
<dbReference type="PANTHER" id="PTHR34997:SF18">
    <property type="entry name" value="LYSM DOMAIN-CONTAINING PROTEIN"/>
    <property type="match status" value="1"/>
</dbReference>
<keyword evidence="2" id="KW-0843">Virulence</keyword>
<dbReference type="EMBL" id="JAQJAE010000005">
    <property type="protein sequence ID" value="KAJ5593733.1"/>
    <property type="molecule type" value="Genomic_DNA"/>
</dbReference>
<reference evidence="5" key="2">
    <citation type="submission" date="2023-01" db="EMBL/GenBank/DDBJ databases">
        <authorList>
            <person name="Petersen C."/>
        </authorList>
    </citation>
    <scope>NUCLEOTIDE SEQUENCE</scope>
    <source>
        <strain evidence="5">IBT 12815</strain>
    </source>
</reference>
<dbReference type="Gene3D" id="3.10.350.10">
    <property type="entry name" value="LysM domain"/>
    <property type="match status" value="3"/>
</dbReference>
<evidence type="ECO:0000259" key="4">
    <source>
        <dbReference type="PROSITE" id="PS51782"/>
    </source>
</evidence>
<evidence type="ECO:0000256" key="1">
    <source>
        <dbReference type="ARBA" id="ARBA00022669"/>
    </source>
</evidence>
<dbReference type="Proteomes" id="UP001213799">
    <property type="component" value="Unassembled WGS sequence"/>
</dbReference>
<evidence type="ECO:0000313" key="5">
    <source>
        <dbReference type="EMBL" id="KAJ5593733.1"/>
    </source>
</evidence>
<dbReference type="InterPro" id="IPR036779">
    <property type="entry name" value="LysM_dom_sf"/>
</dbReference>
<dbReference type="Pfam" id="PF01476">
    <property type="entry name" value="LysM"/>
    <property type="match status" value="2"/>
</dbReference>
<dbReference type="PROSITE" id="PS51782">
    <property type="entry name" value="LYSM"/>
    <property type="match status" value="2"/>
</dbReference>